<keyword evidence="3" id="KW-1185">Reference proteome</keyword>
<dbReference type="InterPro" id="IPR029063">
    <property type="entry name" value="SAM-dependent_MTases_sf"/>
</dbReference>
<evidence type="ECO:0000313" key="2">
    <source>
        <dbReference type="EMBL" id="MFC5889864.1"/>
    </source>
</evidence>
<reference evidence="3" key="1">
    <citation type="journal article" date="2019" name="Int. J. Syst. Evol. Microbiol.">
        <title>The Global Catalogue of Microorganisms (GCM) 10K type strain sequencing project: providing services to taxonomists for standard genome sequencing and annotation.</title>
        <authorList>
            <consortium name="The Broad Institute Genomics Platform"/>
            <consortium name="The Broad Institute Genome Sequencing Center for Infectious Disease"/>
            <person name="Wu L."/>
            <person name="Ma J."/>
        </authorList>
    </citation>
    <scope>NUCLEOTIDE SEQUENCE [LARGE SCALE GENOMIC DNA]</scope>
    <source>
        <strain evidence="3">CGMCC 4.1469</strain>
    </source>
</reference>
<dbReference type="Gene3D" id="3.40.50.150">
    <property type="entry name" value="Vaccinia Virus protein VP39"/>
    <property type="match status" value="1"/>
</dbReference>
<gene>
    <name evidence="2" type="ORF">ACFP0N_33365</name>
</gene>
<organism evidence="2 3">
    <name type="scientific">Kitasatospora aburaviensis</name>
    <dbReference type="NCBI Taxonomy" id="67265"/>
    <lineage>
        <taxon>Bacteria</taxon>
        <taxon>Bacillati</taxon>
        <taxon>Actinomycetota</taxon>
        <taxon>Actinomycetes</taxon>
        <taxon>Kitasatosporales</taxon>
        <taxon>Streptomycetaceae</taxon>
        <taxon>Kitasatospora</taxon>
    </lineage>
</organism>
<dbReference type="InterPro" id="IPR041698">
    <property type="entry name" value="Methyltransf_25"/>
</dbReference>
<dbReference type="Pfam" id="PF13649">
    <property type="entry name" value="Methyltransf_25"/>
    <property type="match status" value="1"/>
</dbReference>
<sequence>MTEPEFLSETRVFYDAIAVDYAARFRDVSAERPLDRAMLAAFADLVRADGGGPVAELGCGTGRVTAHLHRLGLDVLGIDLSPGMLATARAEHPELRFEVGSLLDLPLPDAALAGAVAWYSIIHTPRERLPEVFAEFHRVLAPGGHLLLAFQVGDEPLRIEQAFGLPVALDFRRRRPELVAELAAGAGLEVTTRLVRERGREETAPQAVLLARRPA</sequence>
<dbReference type="GO" id="GO:0008168">
    <property type="term" value="F:methyltransferase activity"/>
    <property type="evidence" value="ECO:0007669"/>
    <property type="project" value="UniProtKB-KW"/>
</dbReference>
<dbReference type="RefSeq" id="WP_313764046.1">
    <property type="nucleotide sequence ID" value="NZ_BAAAVH010000095.1"/>
</dbReference>
<proteinExistence type="predicted"/>
<comment type="caution">
    <text evidence="2">The sequence shown here is derived from an EMBL/GenBank/DDBJ whole genome shotgun (WGS) entry which is preliminary data.</text>
</comment>
<dbReference type="GO" id="GO:0032259">
    <property type="term" value="P:methylation"/>
    <property type="evidence" value="ECO:0007669"/>
    <property type="project" value="UniProtKB-KW"/>
</dbReference>
<accession>A0ABW1F9Q7</accession>
<dbReference type="InterPro" id="IPR050508">
    <property type="entry name" value="Methyltransf_Superfamily"/>
</dbReference>
<name>A0ABW1F9Q7_9ACTN</name>
<keyword evidence="2" id="KW-0489">Methyltransferase</keyword>
<evidence type="ECO:0000313" key="3">
    <source>
        <dbReference type="Proteomes" id="UP001596067"/>
    </source>
</evidence>
<dbReference type="PANTHER" id="PTHR42912">
    <property type="entry name" value="METHYLTRANSFERASE"/>
    <property type="match status" value="1"/>
</dbReference>
<dbReference type="EMBL" id="JBHSOD010000067">
    <property type="protein sequence ID" value="MFC5889864.1"/>
    <property type="molecule type" value="Genomic_DNA"/>
</dbReference>
<feature type="domain" description="Methyltransferase" evidence="1">
    <location>
        <begin position="54"/>
        <end position="144"/>
    </location>
</feature>
<evidence type="ECO:0000259" key="1">
    <source>
        <dbReference type="Pfam" id="PF13649"/>
    </source>
</evidence>
<keyword evidence="2" id="KW-0808">Transferase</keyword>
<dbReference type="Proteomes" id="UP001596067">
    <property type="component" value="Unassembled WGS sequence"/>
</dbReference>
<protein>
    <submittedName>
        <fullName evidence="2">Class I SAM-dependent DNA methyltransferase</fullName>
    </submittedName>
</protein>
<dbReference type="CDD" id="cd02440">
    <property type="entry name" value="AdoMet_MTases"/>
    <property type="match status" value="1"/>
</dbReference>
<dbReference type="SUPFAM" id="SSF53335">
    <property type="entry name" value="S-adenosyl-L-methionine-dependent methyltransferases"/>
    <property type="match status" value="1"/>
</dbReference>